<dbReference type="Proteomes" id="UP000325291">
    <property type="component" value="Unassembled WGS sequence"/>
</dbReference>
<reference evidence="12 13" key="1">
    <citation type="submission" date="2019-07" db="EMBL/GenBank/DDBJ databases">
        <title>Aquicoccus porphyridii gen. nov., sp. nov., isolated from a small marine red alga, Porphyridium marinum.</title>
        <authorList>
            <person name="Liu L."/>
        </authorList>
    </citation>
    <scope>NUCLEOTIDE SEQUENCE [LARGE SCALE GENOMIC DNA]</scope>
    <source>
        <strain evidence="12 13">L1 8-17</strain>
    </source>
</reference>
<gene>
    <name evidence="12" type="ORF">FLO80_15040</name>
</gene>
<dbReference type="GO" id="GO:0016740">
    <property type="term" value="F:transferase activity"/>
    <property type="evidence" value="ECO:0007669"/>
    <property type="project" value="UniProtKB-KW"/>
</dbReference>
<name>A0A5A9Z679_9RHOB</name>
<keyword evidence="8" id="KW-0460">Magnesium</keyword>
<evidence type="ECO:0000313" key="13">
    <source>
        <dbReference type="Proteomes" id="UP000325291"/>
    </source>
</evidence>
<evidence type="ECO:0000256" key="5">
    <source>
        <dbReference type="ARBA" id="ARBA00022679"/>
    </source>
</evidence>
<proteinExistence type="predicted"/>
<evidence type="ECO:0000256" key="3">
    <source>
        <dbReference type="ARBA" id="ARBA00016337"/>
    </source>
</evidence>
<evidence type="ECO:0000256" key="1">
    <source>
        <dbReference type="ARBA" id="ARBA00001946"/>
    </source>
</evidence>
<keyword evidence="13" id="KW-1185">Reference proteome</keyword>
<dbReference type="InterPro" id="IPR024932">
    <property type="entry name" value="ApbE"/>
</dbReference>
<dbReference type="Pfam" id="PF02424">
    <property type="entry name" value="ApbE"/>
    <property type="match status" value="1"/>
</dbReference>
<dbReference type="EC" id="2.7.1.180" evidence="2"/>
<evidence type="ECO:0000256" key="7">
    <source>
        <dbReference type="ARBA" id="ARBA00022827"/>
    </source>
</evidence>
<comment type="caution">
    <text evidence="12">The sequence shown here is derived from an EMBL/GenBank/DDBJ whole genome shotgun (WGS) entry which is preliminary data.</text>
</comment>
<dbReference type="SUPFAM" id="SSF143631">
    <property type="entry name" value="ApbE-like"/>
    <property type="match status" value="1"/>
</dbReference>
<dbReference type="PANTHER" id="PTHR30040">
    <property type="entry name" value="THIAMINE BIOSYNTHESIS LIPOPROTEIN APBE"/>
    <property type="match status" value="1"/>
</dbReference>
<evidence type="ECO:0000313" key="12">
    <source>
        <dbReference type="EMBL" id="KAA0912703.1"/>
    </source>
</evidence>
<dbReference type="PROSITE" id="PS51318">
    <property type="entry name" value="TAT"/>
    <property type="match status" value="1"/>
</dbReference>
<evidence type="ECO:0000256" key="11">
    <source>
        <dbReference type="SAM" id="SignalP"/>
    </source>
</evidence>
<comment type="cofactor">
    <cofactor evidence="1">
        <name>Mg(2+)</name>
        <dbReference type="ChEBI" id="CHEBI:18420"/>
    </cofactor>
</comment>
<protein>
    <recommendedName>
        <fullName evidence="3">FAD:protein FMN transferase</fullName>
        <ecNumber evidence="2">2.7.1.180</ecNumber>
    </recommendedName>
    <alternativeName>
        <fullName evidence="9">Flavin transferase</fullName>
    </alternativeName>
</protein>
<dbReference type="PANTHER" id="PTHR30040:SF2">
    <property type="entry name" value="FAD:PROTEIN FMN TRANSFERASE"/>
    <property type="match status" value="1"/>
</dbReference>
<evidence type="ECO:0000256" key="2">
    <source>
        <dbReference type="ARBA" id="ARBA00011955"/>
    </source>
</evidence>
<sequence length="297" mass="31192">MRRLTRRRLLTISAALPLAAGLPALASGQPRTWRGFAMGARVELRLAHPEGERLARMALAEIARLEQVFSLYKTDSALMRLNRAGRLDAPPPELLECLALCASVHAASGGRFDPTVQPLWAALANAHAAGRAPGEDEIAQARALIGWRGVDFTSQAVRFARPGMALTLNGVAQGVVADRVAALLRREGLELGFIDTGEMQAIGPDWPVRLETGGALSLSDRALASSATLGTVLDADGTQGHILSPLGETPPARAISISARSAGLADALSTAACLMPDAQEITDMVARFGGARIEALT</sequence>
<dbReference type="InterPro" id="IPR003374">
    <property type="entry name" value="ApbE-like_sf"/>
</dbReference>
<evidence type="ECO:0000256" key="8">
    <source>
        <dbReference type="ARBA" id="ARBA00022842"/>
    </source>
</evidence>
<keyword evidence="11" id="KW-0732">Signal</keyword>
<dbReference type="EMBL" id="VINQ01000012">
    <property type="protein sequence ID" value="KAA0912703.1"/>
    <property type="molecule type" value="Genomic_DNA"/>
</dbReference>
<feature type="chain" id="PRO_5039954442" description="FAD:protein FMN transferase" evidence="11">
    <location>
        <begin position="27"/>
        <end position="297"/>
    </location>
</feature>
<accession>A0A5A9Z679</accession>
<dbReference type="InterPro" id="IPR006311">
    <property type="entry name" value="TAT_signal"/>
</dbReference>
<dbReference type="RefSeq" id="WP_111362512.1">
    <property type="nucleotide sequence ID" value="NZ_VINQ01000012.1"/>
</dbReference>
<comment type="catalytic activity">
    <reaction evidence="10">
        <text>L-threonyl-[protein] + FAD = FMN-L-threonyl-[protein] + AMP + H(+)</text>
        <dbReference type="Rhea" id="RHEA:36847"/>
        <dbReference type="Rhea" id="RHEA-COMP:11060"/>
        <dbReference type="Rhea" id="RHEA-COMP:11061"/>
        <dbReference type="ChEBI" id="CHEBI:15378"/>
        <dbReference type="ChEBI" id="CHEBI:30013"/>
        <dbReference type="ChEBI" id="CHEBI:57692"/>
        <dbReference type="ChEBI" id="CHEBI:74257"/>
        <dbReference type="ChEBI" id="CHEBI:456215"/>
        <dbReference type="EC" id="2.7.1.180"/>
    </reaction>
</comment>
<keyword evidence="5 12" id="KW-0808">Transferase</keyword>
<feature type="signal peptide" evidence="11">
    <location>
        <begin position="1"/>
        <end position="26"/>
    </location>
</feature>
<organism evidence="12 13">
    <name type="scientific">Aquicoccus porphyridii</name>
    <dbReference type="NCBI Taxonomy" id="1852029"/>
    <lineage>
        <taxon>Bacteria</taxon>
        <taxon>Pseudomonadati</taxon>
        <taxon>Pseudomonadota</taxon>
        <taxon>Alphaproteobacteria</taxon>
        <taxon>Rhodobacterales</taxon>
        <taxon>Paracoccaceae</taxon>
        <taxon>Aquicoccus</taxon>
    </lineage>
</organism>
<evidence type="ECO:0000256" key="4">
    <source>
        <dbReference type="ARBA" id="ARBA00022630"/>
    </source>
</evidence>
<keyword evidence="4" id="KW-0285">Flavoprotein</keyword>
<dbReference type="AlphaFoldDB" id="A0A5A9Z679"/>
<dbReference type="Gene3D" id="3.10.520.10">
    <property type="entry name" value="ApbE-like domains"/>
    <property type="match status" value="1"/>
</dbReference>
<keyword evidence="6" id="KW-0479">Metal-binding</keyword>
<evidence type="ECO:0000256" key="9">
    <source>
        <dbReference type="ARBA" id="ARBA00031306"/>
    </source>
</evidence>
<dbReference type="GO" id="GO:0046872">
    <property type="term" value="F:metal ion binding"/>
    <property type="evidence" value="ECO:0007669"/>
    <property type="project" value="UniProtKB-KW"/>
</dbReference>
<evidence type="ECO:0000256" key="6">
    <source>
        <dbReference type="ARBA" id="ARBA00022723"/>
    </source>
</evidence>
<evidence type="ECO:0000256" key="10">
    <source>
        <dbReference type="ARBA" id="ARBA00048540"/>
    </source>
</evidence>
<keyword evidence="7" id="KW-0274">FAD</keyword>